<feature type="transmembrane region" description="Helical" evidence="1">
    <location>
        <begin position="211"/>
        <end position="235"/>
    </location>
</feature>
<gene>
    <name evidence="2" type="ORF">ODALV1_LOCUS17631</name>
</gene>
<protein>
    <submittedName>
        <fullName evidence="2">Uncharacterized protein</fullName>
    </submittedName>
</protein>
<feature type="transmembrane region" description="Helical" evidence="1">
    <location>
        <begin position="147"/>
        <end position="167"/>
    </location>
</feature>
<evidence type="ECO:0000256" key="1">
    <source>
        <dbReference type="SAM" id="Phobius"/>
    </source>
</evidence>
<reference evidence="2 3" key="1">
    <citation type="submission" date="2024-08" db="EMBL/GenBank/DDBJ databases">
        <authorList>
            <person name="Cucini C."/>
            <person name="Frati F."/>
        </authorList>
    </citation>
    <scope>NUCLEOTIDE SEQUENCE [LARGE SCALE GENOMIC DNA]</scope>
</reference>
<comment type="caution">
    <text evidence="2">The sequence shown here is derived from an EMBL/GenBank/DDBJ whole genome shotgun (WGS) entry which is preliminary data.</text>
</comment>
<dbReference type="Proteomes" id="UP001642540">
    <property type="component" value="Unassembled WGS sequence"/>
</dbReference>
<proteinExistence type="predicted"/>
<feature type="transmembrane region" description="Helical" evidence="1">
    <location>
        <begin position="123"/>
        <end position="141"/>
    </location>
</feature>
<feature type="transmembrane region" description="Helical" evidence="1">
    <location>
        <begin position="247"/>
        <end position="269"/>
    </location>
</feature>
<accession>A0ABP1R1L0</accession>
<organism evidence="2 3">
    <name type="scientific">Orchesella dallaii</name>
    <dbReference type="NCBI Taxonomy" id="48710"/>
    <lineage>
        <taxon>Eukaryota</taxon>
        <taxon>Metazoa</taxon>
        <taxon>Ecdysozoa</taxon>
        <taxon>Arthropoda</taxon>
        <taxon>Hexapoda</taxon>
        <taxon>Collembola</taxon>
        <taxon>Entomobryomorpha</taxon>
        <taxon>Entomobryoidea</taxon>
        <taxon>Orchesellidae</taxon>
        <taxon>Orchesellinae</taxon>
        <taxon>Orchesella</taxon>
    </lineage>
</organism>
<sequence length="304" mass="34731">MVPGFRMLQSSAQREIDKRNQSMQRLEINATDKTAPSFVNPKLYLLQLEINNFGGARARVCSYCDDLKANLYSRNESSVQSMFQKKFDISQYEEPLGRKSRASFINSGTFYMSIAWEAGYSKLKLYVVFLLVVYWIVMNQIRLLTFYFWIAMIISFKVGLGSLRILINSVARETDANNFRKTKLFPSSDTITWIVAKYHELEKRLEEFHNLFGGHLINLCFTSLLPMINICFQLVRLPVTSQQAMSWSISGSATLVAVLISSAVTFFNLCDVSNAMADEVSLSLSAVLRISKNILIHSHLIFKY</sequence>
<keyword evidence="1" id="KW-1133">Transmembrane helix</keyword>
<name>A0ABP1R1L0_9HEXA</name>
<evidence type="ECO:0000313" key="2">
    <source>
        <dbReference type="EMBL" id="CAL8117311.1"/>
    </source>
</evidence>
<keyword evidence="1" id="KW-0472">Membrane</keyword>
<evidence type="ECO:0000313" key="3">
    <source>
        <dbReference type="Proteomes" id="UP001642540"/>
    </source>
</evidence>
<keyword evidence="1" id="KW-0812">Transmembrane</keyword>
<keyword evidence="3" id="KW-1185">Reference proteome</keyword>
<dbReference type="EMBL" id="CAXLJM020000054">
    <property type="protein sequence ID" value="CAL8117311.1"/>
    <property type="molecule type" value="Genomic_DNA"/>
</dbReference>